<organism evidence="3 4">
    <name type="scientific">Blastopirellula marina DSM 3645</name>
    <dbReference type="NCBI Taxonomy" id="314230"/>
    <lineage>
        <taxon>Bacteria</taxon>
        <taxon>Pseudomonadati</taxon>
        <taxon>Planctomycetota</taxon>
        <taxon>Planctomycetia</taxon>
        <taxon>Pirellulales</taxon>
        <taxon>Pirellulaceae</taxon>
        <taxon>Blastopirellula</taxon>
    </lineage>
</organism>
<feature type="transmembrane region" description="Helical" evidence="1">
    <location>
        <begin position="63"/>
        <end position="86"/>
    </location>
</feature>
<dbReference type="Pfam" id="PF07963">
    <property type="entry name" value="N_methyl"/>
    <property type="match status" value="1"/>
</dbReference>
<keyword evidence="1" id="KW-1133">Transmembrane helix</keyword>
<sequence>MGASSRLEVYYFFKSALFSWNLTRIYVWRWNIFYELFLARFLDTFHPKDLFMPASRNRKMIGFTLVELLVVIAIIGVLIALLLPAVQQAREAARRMQCTNNLKQLGLAMHNYHDTFGKFPPGVVGRANYDPASSDPQFEKCPPTWMQMILPFIEQGNLYDGMKQHFATGNMAATAPGRFTVIESLTCPSDPNGPKIIDTGASSQWYERWGFNGNYVACSGSDYFTPSGDPNMLNRDGIFYAKSATRFGDIVDGASNTALMSEILLVPYGGASGEVIDLRGGYYFGRRISACFSTQESPNTLVGDRLSTCQSVSYAPCNGQGVDDAVMYARSRHTGGANVTFGDASVRFVSETVARSVFQAYGTRANSETTEPL</sequence>
<evidence type="ECO:0000256" key="1">
    <source>
        <dbReference type="SAM" id="Phobius"/>
    </source>
</evidence>
<dbReference type="PANTHER" id="PTHR30093:SF2">
    <property type="entry name" value="TYPE II SECRETION SYSTEM PROTEIN H"/>
    <property type="match status" value="1"/>
</dbReference>
<dbReference type="NCBIfam" id="TIGR02532">
    <property type="entry name" value="IV_pilin_GFxxxE"/>
    <property type="match status" value="1"/>
</dbReference>
<accession>A3ZQD0</accession>
<dbReference type="Gene3D" id="3.30.700.10">
    <property type="entry name" value="Glycoprotein, Type 4 Pilin"/>
    <property type="match status" value="1"/>
</dbReference>
<feature type="domain" description="DUF1559" evidence="2">
    <location>
        <begin position="87"/>
        <end position="354"/>
    </location>
</feature>
<dbReference type="AlphaFoldDB" id="A3ZQD0"/>
<protein>
    <recommendedName>
        <fullName evidence="2">DUF1559 domain-containing protein</fullName>
    </recommendedName>
</protein>
<evidence type="ECO:0000313" key="4">
    <source>
        <dbReference type="Proteomes" id="UP000004358"/>
    </source>
</evidence>
<dbReference type="Pfam" id="PF07596">
    <property type="entry name" value="SBP_bac_10"/>
    <property type="match status" value="1"/>
</dbReference>
<evidence type="ECO:0000259" key="2">
    <source>
        <dbReference type="Pfam" id="PF07596"/>
    </source>
</evidence>
<keyword evidence="1" id="KW-0812">Transmembrane</keyword>
<evidence type="ECO:0000313" key="3">
    <source>
        <dbReference type="EMBL" id="EAQ81406.1"/>
    </source>
</evidence>
<dbReference type="SUPFAM" id="SSF54523">
    <property type="entry name" value="Pili subunits"/>
    <property type="match status" value="1"/>
</dbReference>
<dbReference type="InterPro" id="IPR027558">
    <property type="entry name" value="Pre_pil_HX9DG_C"/>
</dbReference>
<dbReference type="InterPro" id="IPR012902">
    <property type="entry name" value="N_methyl_site"/>
</dbReference>
<feature type="transmembrane region" description="Helical" evidence="1">
    <location>
        <begin position="25"/>
        <end position="42"/>
    </location>
</feature>
<proteinExistence type="predicted"/>
<reference evidence="3 4" key="1">
    <citation type="submission" date="2006-02" db="EMBL/GenBank/DDBJ databases">
        <authorList>
            <person name="Amann R."/>
            <person name="Ferriera S."/>
            <person name="Johnson J."/>
            <person name="Kravitz S."/>
            <person name="Halpern A."/>
            <person name="Remington K."/>
            <person name="Beeson K."/>
            <person name="Tran B."/>
            <person name="Rogers Y.-H."/>
            <person name="Friedman R."/>
            <person name="Venter J.C."/>
        </authorList>
    </citation>
    <scope>NUCLEOTIDE SEQUENCE [LARGE SCALE GENOMIC DNA]</scope>
    <source>
        <strain evidence="3 4">DSM 3645</strain>
    </source>
</reference>
<name>A3ZQD0_9BACT</name>
<comment type="caution">
    <text evidence="3">The sequence shown here is derived from an EMBL/GenBank/DDBJ whole genome shotgun (WGS) entry which is preliminary data.</text>
</comment>
<dbReference type="InterPro" id="IPR011453">
    <property type="entry name" value="DUF1559"/>
</dbReference>
<dbReference type="InterPro" id="IPR045584">
    <property type="entry name" value="Pilin-like"/>
</dbReference>
<dbReference type="eggNOG" id="COG2165">
    <property type="taxonomic scope" value="Bacteria"/>
</dbReference>
<gene>
    <name evidence="3" type="ORF">DSM3645_23481</name>
</gene>
<dbReference type="HOGENOM" id="CLU_041661_0_0_0"/>
<dbReference type="Proteomes" id="UP000004358">
    <property type="component" value="Unassembled WGS sequence"/>
</dbReference>
<dbReference type="NCBIfam" id="TIGR04294">
    <property type="entry name" value="pre_pil_HX9DG"/>
    <property type="match status" value="1"/>
</dbReference>
<dbReference type="EMBL" id="AANZ01000005">
    <property type="protein sequence ID" value="EAQ81406.1"/>
    <property type="molecule type" value="Genomic_DNA"/>
</dbReference>
<keyword evidence="1" id="KW-0472">Membrane</keyword>
<dbReference type="STRING" id="314230.DSM3645_23481"/>
<dbReference type="PANTHER" id="PTHR30093">
    <property type="entry name" value="GENERAL SECRETION PATHWAY PROTEIN G"/>
    <property type="match status" value="1"/>
</dbReference>